<dbReference type="SUPFAM" id="SSF55347">
    <property type="entry name" value="Glyceraldehyde-3-phosphate dehydrogenase-like, C-terminal domain"/>
    <property type="match status" value="1"/>
</dbReference>
<dbReference type="InterPro" id="IPR052515">
    <property type="entry name" value="Gfo/Idh/MocA_Oxidoreductase"/>
</dbReference>
<dbReference type="AlphaFoldDB" id="B5Y6E8"/>
<keyword evidence="3" id="KW-0560">Oxidoreductase</keyword>
<dbReference type="eggNOG" id="COG0673">
    <property type="taxonomic scope" value="Bacteria"/>
</dbReference>
<dbReference type="InterPro" id="IPR000683">
    <property type="entry name" value="Gfo/Idh/MocA-like_OxRdtase_N"/>
</dbReference>
<gene>
    <name evidence="3" type="ordered locus">COPRO5265_1571</name>
</gene>
<dbReference type="GO" id="GO:0016491">
    <property type="term" value="F:oxidoreductase activity"/>
    <property type="evidence" value="ECO:0007669"/>
    <property type="project" value="UniProtKB-KW"/>
</dbReference>
<evidence type="ECO:0000259" key="1">
    <source>
        <dbReference type="Pfam" id="PF01408"/>
    </source>
</evidence>
<feature type="domain" description="Gfo/Idh/MocA-like oxidoreductase N-terminal" evidence="1">
    <location>
        <begin position="8"/>
        <end position="130"/>
    </location>
</feature>
<sequence length="362" mass="40073">MGLLKDTIRVGIIGCGGIAFAKHMPFLSQISGVEIVGFYNPTEEKARRAKEQYGSKDAKIYQSWQDLLEDRSIDVVHVLTPNKFHAEMTIAALESGKHVMCEKPMATNAQDAQKMVDAARKSGKKLTVAFQNRFKPENMMLKRIVERGDLGWIYFAKARALRRRGVPTWGNFLNKDMQGGGALIDIGSHALDLTLWLMDNYQVKAVLGTTYNVLSKQENAANPWGPWDPSRFQVEESAFGFITMADGATVVVESSWALNTLDEGEAQTILCGSKAGADNLCGLRVNGEDMGSLYVKMIETQLHGAAYYEPQVVDPGKLEMQSWIEAIREDKEPLVKPEHALVVTQIIDAIYQSAATGKPVLF</sequence>
<reference evidence="3 4" key="2">
    <citation type="journal article" date="2014" name="Genome Announc.">
        <title>Complete Genome Sequence of Coprothermobacter proteolyticus DSM 5265.</title>
        <authorList>
            <person name="Alexiev A."/>
            <person name="Coil D.A."/>
            <person name="Badger J.H."/>
            <person name="Enticknap J."/>
            <person name="Ward N."/>
            <person name="Robb F.T."/>
            <person name="Eisen J.A."/>
        </authorList>
    </citation>
    <scope>NUCLEOTIDE SEQUENCE [LARGE SCALE GENOMIC DNA]</scope>
    <source>
        <strain evidence="4">ATCC 35245 / DSM 5265 / OCM 4 / BT</strain>
    </source>
</reference>
<feature type="domain" description="Gfo/Idh/MocA-like oxidoreductase C-terminal" evidence="2">
    <location>
        <begin position="142"/>
        <end position="360"/>
    </location>
</feature>
<evidence type="ECO:0000259" key="2">
    <source>
        <dbReference type="Pfam" id="PF02894"/>
    </source>
</evidence>
<name>B5Y6E8_COPPD</name>
<dbReference type="EC" id="1.-.-.-" evidence="3"/>
<dbReference type="InterPro" id="IPR036291">
    <property type="entry name" value="NAD(P)-bd_dom_sf"/>
</dbReference>
<proteinExistence type="predicted"/>
<dbReference type="Pfam" id="PF01408">
    <property type="entry name" value="GFO_IDH_MocA"/>
    <property type="match status" value="1"/>
</dbReference>
<reference evidence="4" key="1">
    <citation type="submission" date="2008-08" db="EMBL/GenBank/DDBJ databases">
        <title>The complete genome sequence of Coprothermobacter proteolyticus strain ATCC 5245 / DSM 5265 / BT.</title>
        <authorList>
            <person name="Dodson R.J."/>
            <person name="Durkin A.S."/>
            <person name="Wu M."/>
            <person name="Eisen J."/>
            <person name="Sutton G."/>
        </authorList>
    </citation>
    <scope>NUCLEOTIDE SEQUENCE [LARGE SCALE GENOMIC DNA]</scope>
    <source>
        <strain evidence="4">ATCC 35245 / DSM 5265 / OCM 4 / BT</strain>
    </source>
</reference>
<dbReference type="Gene3D" id="3.30.360.10">
    <property type="entry name" value="Dihydrodipicolinate Reductase, domain 2"/>
    <property type="match status" value="1"/>
</dbReference>
<dbReference type="Gene3D" id="3.40.50.720">
    <property type="entry name" value="NAD(P)-binding Rossmann-like Domain"/>
    <property type="match status" value="1"/>
</dbReference>
<protein>
    <submittedName>
        <fullName evidence="3">Putative oxidoreductase YcjS</fullName>
        <ecNumber evidence="3">1.-.-.-</ecNumber>
    </submittedName>
</protein>
<evidence type="ECO:0000313" key="4">
    <source>
        <dbReference type="Proteomes" id="UP000001732"/>
    </source>
</evidence>
<dbReference type="PANTHER" id="PTHR43249">
    <property type="entry name" value="UDP-N-ACETYL-2-AMINO-2-DEOXY-D-GLUCURONATE OXIDASE"/>
    <property type="match status" value="1"/>
</dbReference>
<dbReference type="InterPro" id="IPR004104">
    <property type="entry name" value="Gfo/Idh/MocA-like_OxRdtase_C"/>
</dbReference>
<dbReference type="Proteomes" id="UP000001732">
    <property type="component" value="Chromosome"/>
</dbReference>
<dbReference type="SUPFAM" id="SSF51735">
    <property type="entry name" value="NAD(P)-binding Rossmann-fold domains"/>
    <property type="match status" value="1"/>
</dbReference>
<dbReference type="EMBL" id="CP001145">
    <property type="protein sequence ID" value="ACI17988.1"/>
    <property type="molecule type" value="Genomic_DNA"/>
</dbReference>
<dbReference type="GO" id="GO:0000166">
    <property type="term" value="F:nucleotide binding"/>
    <property type="evidence" value="ECO:0007669"/>
    <property type="project" value="InterPro"/>
</dbReference>
<organism evidence="3 4">
    <name type="scientific">Coprothermobacter proteolyticus (strain ATCC 35245 / DSM 5265 / OCM 4 / BT)</name>
    <dbReference type="NCBI Taxonomy" id="309798"/>
    <lineage>
        <taxon>Bacteria</taxon>
        <taxon>Pseudomonadati</taxon>
        <taxon>Coprothermobacterota</taxon>
        <taxon>Coprothermobacteria</taxon>
        <taxon>Coprothermobacterales</taxon>
        <taxon>Coprothermobacteraceae</taxon>
        <taxon>Coprothermobacter</taxon>
    </lineage>
</organism>
<dbReference type="STRING" id="309798.COPRO5265_1571"/>
<keyword evidence="4" id="KW-1185">Reference proteome</keyword>
<dbReference type="PANTHER" id="PTHR43249:SF1">
    <property type="entry name" value="D-GLUCOSIDE 3-DEHYDROGENASE"/>
    <property type="match status" value="1"/>
</dbReference>
<dbReference type="KEGG" id="cpo:COPRO5265_1571"/>
<evidence type="ECO:0000313" key="3">
    <source>
        <dbReference type="EMBL" id="ACI17988.1"/>
    </source>
</evidence>
<dbReference type="Pfam" id="PF02894">
    <property type="entry name" value="GFO_IDH_MocA_C"/>
    <property type="match status" value="1"/>
</dbReference>
<accession>B5Y6E8</accession>